<sequence length="335" mass="37861">MTRYFSKDALRTAFRNKFKRWVPVVEAEKGDVNTAMERFRSSTYMPINVDPKFSISRDSSVFTIGSCFARNVENSLTDSGVDVITTKFNFDAALLQSSLGAMKNVPNPRSLLNKYSTQAIHSELERVLGKTNPKDRGFLEVEEGKWVDPQLAAILQPLPFETLSDLRDTVEDLVGKVLDADIIFITLGLTETWFDTISGLFLNSSPPPRLMKSAGERFEFINSTYDQSFSAIDKSIEMIRSKSNKDVKFILTVSPVPMSTTWSSQDVVVANTYSKSLLRVVAQKLADTHDYIDYFPSFEMVTNSPRGLAWQDDELHVRPDMVKFVVSHFIAKYVV</sequence>
<evidence type="ECO:0000313" key="3">
    <source>
        <dbReference type="Proteomes" id="UP000309550"/>
    </source>
</evidence>
<accession>A0A5S3P7V9</accession>
<gene>
    <name evidence="2" type="ORF">FDT80_18265</name>
</gene>
<dbReference type="AlphaFoldDB" id="A0A5S3P7V9"/>
<feature type="domain" description="GSCFA" evidence="1">
    <location>
        <begin position="61"/>
        <end position="329"/>
    </location>
</feature>
<organism evidence="2 3">
    <name type="scientific">Sulfitobacter sabulilitoris</name>
    <dbReference type="NCBI Taxonomy" id="2562655"/>
    <lineage>
        <taxon>Bacteria</taxon>
        <taxon>Pseudomonadati</taxon>
        <taxon>Pseudomonadota</taxon>
        <taxon>Alphaproteobacteria</taxon>
        <taxon>Rhodobacterales</taxon>
        <taxon>Roseobacteraceae</taxon>
        <taxon>Sulfitobacter</taxon>
    </lineage>
</organism>
<proteinExistence type="predicted"/>
<reference evidence="2 3" key="1">
    <citation type="submission" date="2019-05" db="EMBL/GenBank/DDBJ databases">
        <title>Sulfitobacter sabulilitoris sp. nov., isolated from a marine sand.</title>
        <authorList>
            <person name="Yoon J.-H."/>
        </authorList>
    </citation>
    <scope>NUCLEOTIDE SEQUENCE [LARGE SCALE GENOMIC DNA]</scope>
    <source>
        <strain evidence="2 3">HSMS-29</strain>
    </source>
</reference>
<dbReference type="Pfam" id="PF08885">
    <property type="entry name" value="GSCFA"/>
    <property type="match status" value="1"/>
</dbReference>
<comment type="caution">
    <text evidence="2">The sequence shown here is derived from an EMBL/GenBank/DDBJ whole genome shotgun (WGS) entry which is preliminary data.</text>
</comment>
<dbReference type="Proteomes" id="UP000309550">
    <property type="component" value="Unassembled WGS sequence"/>
</dbReference>
<dbReference type="RefSeq" id="WP_138663773.1">
    <property type="nucleotide sequence ID" value="NZ_VANS01000009.1"/>
</dbReference>
<dbReference type="OrthoDB" id="369216at2"/>
<keyword evidence="3" id="KW-1185">Reference proteome</keyword>
<evidence type="ECO:0000313" key="2">
    <source>
        <dbReference type="EMBL" id="TMM49385.1"/>
    </source>
</evidence>
<name>A0A5S3P7V9_9RHOB</name>
<dbReference type="InterPro" id="IPR014982">
    <property type="entry name" value="GSCFA"/>
</dbReference>
<dbReference type="EMBL" id="VANS01000009">
    <property type="protein sequence ID" value="TMM49385.1"/>
    <property type="molecule type" value="Genomic_DNA"/>
</dbReference>
<protein>
    <recommendedName>
        <fullName evidence="1">GSCFA domain-containing protein</fullName>
    </recommendedName>
</protein>
<evidence type="ECO:0000259" key="1">
    <source>
        <dbReference type="Pfam" id="PF08885"/>
    </source>
</evidence>